<keyword evidence="5 7" id="KW-1133">Transmembrane helix</keyword>
<dbReference type="Pfam" id="PF01914">
    <property type="entry name" value="MarC"/>
    <property type="match status" value="1"/>
</dbReference>
<evidence type="ECO:0000256" key="3">
    <source>
        <dbReference type="ARBA" id="ARBA00022475"/>
    </source>
</evidence>
<feature type="transmembrane region" description="Helical" evidence="7">
    <location>
        <begin position="122"/>
        <end position="144"/>
    </location>
</feature>
<feature type="transmembrane region" description="Helical" evidence="7">
    <location>
        <begin position="6"/>
        <end position="28"/>
    </location>
</feature>
<protein>
    <recommendedName>
        <fullName evidence="7">UPF0056 membrane protein</fullName>
    </recommendedName>
</protein>
<feature type="transmembrane region" description="Helical" evidence="7">
    <location>
        <begin position="40"/>
        <end position="59"/>
    </location>
</feature>
<evidence type="ECO:0000256" key="4">
    <source>
        <dbReference type="ARBA" id="ARBA00022692"/>
    </source>
</evidence>
<feature type="transmembrane region" description="Helical" evidence="7">
    <location>
        <begin position="150"/>
        <end position="175"/>
    </location>
</feature>
<dbReference type="InterPro" id="IPR002771">
    <property type="entry name" value="Multi_antbiot-R_MarC"/>
</dbReference>
<evidence type="ECO:0000313" key="8">
    <source>
        <dbReference type="EMBL" id="OYX56077.1"/>
    </source>
</evidence>
<reference evidence="8 9" key="1">
    <citation type="submission" date="2017-03" db="EMBL/GenBank/DDBJ databases">
        <title>Lifting the veil on microbial sulfur biogeochemistry in mining wastewaters.</title>
        <authorList>
            <person name="Kantor R.S."/>
            <person name="Colenbrander Nelson T."/>
            <person name="Marshall S."/>
            <person name="Bennett D."/>
            <person name="Apte S."/>
            <person name="Camacho D."/>
            <person name="Thomas B.C."/>
            <person name="Warren L.A."/>
            <person name="Banfield J.F."/>
        </authorList>
    </citation>
    <scope>NUCLEOTIDE SEQUENCE [LARGE SCALE GENOMIC DNA]</scope>
    <source>
        <strain evidence="8">32-68-21</strain>
    </source>
</reference>
<keyword evidence="3" id="KW-1003">Cell membrane</keyword>
<dbReference type="GO" id="GO:0005886">
    <property type="term" value="C:plasma membrane"/>
    <property type="evidence" value="ECO:0007669"/>
    <property type="project" value="UniProtKB-SubCell"/>
</dbReference>
<comment type="similarity">
    <text evidence="2 7">Belongs to the UPF0056 (MarC) family.</text>
</comment>
<feature type="transmembrane region" description="Helical" evidence="7">
    <location>
        <begin position="65"/>
        <end position="86"/>
    </location>
</feature>
<evidence type="ECO:0000256" key="7">
    <source>
        <dbReference type="RuleBase" id="RU362048"/>
    </source>
</evidence>
<keyword evidence="4 7" id="KW-0812">Transmembrane</keyword>
<dbReference type="NCBIfam" id="TIGR00427">
    <property type="entry name" value="NAAT family transporter"/>
    <property type="match status" value="1"/>
</dbReference>
<dbReference type="PANTHER" id="PTHR33508">
    <property type="entry name" value="UPF0056 MEMBRANE PROTEIN YHCE"/>
    <property type="match status" value="1"/>
</dbReference>
<sequence length="232" mass="23964">MDALDLGVNLFVTLFALLDPIGNIPIFAAATAGASLRQRISVSALICLFAAVFLAFFFFTGLGLLQFFGISLAAFRIAGGVLLLLLGLDMAREDFLATFADKDAALDLKDVRGYARRRFQRLVVPFAIPLMIGPGAISAIIIQAGEAEKIGAAGTAASLIAIAAATLVSFVSFALTGPISRILGDVGLAIIVRVLGLILCALAIQFILAGLGEALPGMFAIGVTAPYPAGGH</sequence>
<gene>
    <name evidence="8" type="ORF">B7Y86_11575</name>
</gene>
<name>A0A258HHK5_9CAUL</name>
<dbReference type="PANTHER" id="PTHR33508:SF1">
    <property type="entry name" value="UPF0056 MEMBRANE PROTEIN YHCE"/>
    <property type="match status" value="1"/>
</dbReference>
<comment type="caution">
    <text evidence="8">The sequence shown here is derived from an EMBL/GenBank/DDBJ whole genome shotgun (WGS) entry which is preliminary data.</text>
</comment>
<dbReference type="Proteomes" id="UP000216147">
    <property type="component" value="Unassembled WGS sequence"/>
</dbReference>
<evidence type="ECO:0000256" key="1">
    <source>
        <dbReference type="ARBA" id="ARBA00004651"/>
    </source>
</evidence>
<accession>A0A258HHK5</accession>
<dbReference type="EMBL" id="NCEQ01000010">
    <property type="protein sequence ID" value="OYX56077.1"/>
    <property type="molecule type" value="Genomic_DNA"/>
</dbReference>
<organism evidence="8 9">
    <name type="scientific">Brevundimonas subvibrioides</name>
    <dbReference type="NCBI Taxonomy" id="74313"/>
    <lineage>
        <taxon>Bacteria</taxon>
        <taxon>Pseudomonadati</taxon>
        <taxon>Pseudomonadota</taxon>
        <taxon>Alphaproteobacteria</taxon>
        <taxon>Caulobacterales</taxon>
        <taxon>Caulobacteraceae</taxon>
        <taxon>Brevundimonas</taxon>
    </lineage>
</organism>
<feature type="transmembrane region" description="Helical" evidence="7">
    <location>
        <begin position="187"/>
        <end position="208"/>
    </location>
</feature>
<comment type="subcellular location">
    <subcellularLocation>
        <location evidence="1 7">Cell membrane</location>
        <topology evidence="1 7">Multi-pass membrane protein</topology>
    </subcellularLocation>
</comment>
<evidence type="ECO:0000256" key="5">
    <source>
        <dbReference type="ARBA" id="ARBA00022989"/>
    </source>
</evidence>
<proteinExistence type="inferred from homology"/>
<evidence type="ECO:0000256" key="2">
    <source>
        <dbReference type="ARBA" id="ARBA00009784"/>
    </source>
</evidence>
<keyword evidence="6 7" id="KW-0472">Membrane</keyword>
<evidence type="ECO:0000256" key="6">
    <source>
        <dbReference type="ARBA" id="ARBA00023136"/>
    </source>
</evidence>
<dbReference type="AlphaFoldDB" id="A0A258HHK5"/>
<evidence type="ECO:0000313" key="9">
    <source>
        <dbReference type="Proteomes" id="UP000216147"/>
    </source>
</evidence>